<keyword evidence="3" id="KW-1185">Reference proteome</keyword>
<feature type="transmembrane region" description="Helical" evidence="1">
    <location>
        <begin position="31"/>
        <end position="50"/>
    </location>
</feature>
<reference evidence="2 3" key="1">
    <citation type="submission" date="2020-12" db="EMBL/GenBank/DDBJ databases">
        <title>YIM B01967 draft genome.</title>
        <authorList>
            <person name="Yan X."/>
        </authorList>
    </citation>
    <scope>NUCLEOTIDE SEQUENCE [LARGE SCALE GENOMIC DNA]</scope>
    <source>
        <strain evidence="2 3">YIM B01967</strain>
    </source>
</reference>
<evidence type="ECO:0000256" key="1">
    <source>
        <dbReference type="SAM" id="Phobius"/>
    </source>
</evidence>
<sequence>MLPTIGILVISTAISLFEMPNLLKNNKTKELWVFIILLLIGTSLSIALCLKVNLPNPLDWITFIFKPFSDFIMTTLK</sequence>
<evidence type="ECO:0000313" key="2">
    <source>
        <dbReference type="EMBL" id="MBK3493761.1"/>
    </source>
</evidence>
<name>A0ABS1H384_9BACL</name>
<keyword evidence="1" id="KW-0472">Membrane</keyword>
<dbReference type="EMBL" id="JAEOAH010000003">
    <property type="protein sequence ID" value="MBK3493761.1"/>
    <property type="molecule type" value="Genomic_DNA"/>
</dbReference>
<organism evidence="2 3">
    <name type="scientific">Viridibacillus soli</name>
    <dbReference type="NCBI Taxonomy" id="2798301"/>
    <lineage>
        <taxon>Bacteria</taxon>
        <taxon>Bacillati</taxon>
        <taxon>Bacillota</taxon>
        <taxon>Bacilli</taxon>
        <taxon>Bacillales</taxon>
        <taxon>Caryophanaceae</taxon>
        <taxon>Viridibacillus</taxon>
    </lineage>
</organism>
<evidence type="ECO:0000313" key="3">
    <source>
        <dbReference type="Proteomes" id="UP000618943"/>
    </source>
</evidence>
<dbReference type="Proteomes" id="UP000618943">
    <property type="component" value="Unassembled WGS sequence"/>
</dbReference>
<proteinExistence type="predicted"/>
<keyword evidence="1" id="KW-0812">Transmembrane</keyword>
<keyword evidence="1" id="KW-1133">Transmembrane helix</keyword>
<dbReference type="RefSeq" id="WP_200747796.1">
    <property type="nucleotide sequence ID" value="NZ_JAEOAH010000003.1"/>
</dbReference>
<comment type="caution">
    <text evidence="2">The sequence shown here is derived from an EMBL/GenBank/DDBJ whole genome shotgun (WGS) entry which is preliminary data.</text>
</comment>
<gene>
    <name evidence="2" type="ORF">JFL43_02575</name>
</gene>
<accession>A0ABS1H384</accession>
<protein>
    <submittedName>
        <fullName evidence="2">Uncharacterized protein</fullName>
    </submittedName>
</protein>